<evidence type="ECO:0000313" key="3">
    <source>
        <dbReference type="EMBL" id="MDP5138073.1"/>
    </source>
</evidence>
<dbReference type="PROSITE" id="PS50853">
    <property type="entry name" value="FN3"/>
    <property type="match status" value="3"/>
</dbReference>
<reference evidence="3 4" key="1">
    <citation type="submission" date="2022-11" db="EMBL/GenBank/DDBJ databases">
        <title>Viruses from the air-sea interface of a natural surface slick.</title>
        <authorList>
            <person name="Rahlff J."/>
            <person name="Holmfeldt K."/>
        </authorList>
    </citation>
    <scope>NUCLEOTIDE SEQUENCE [LARGE SCALE GENOMIC DNA]</scope>
    <source>
        <strain evidence="3 4">SMS4</strain>
    </source>
</reference>
<gene>
    <name evidence="3" type="ORF">ORJ04_19160</name>
</gene>
<evidence type="ECO:0000256" key="1">
    <source>
        <dbReference type="SAM" id="SignalP"/>
    </source>
</evidence>
<feature type="chain" id="PRO_5046431327" evidence="1">
    <location>
        <begin position="43"/>
        <end position="1728"/>
    </location>
</feature>
<feature type="domain" description="Fibronectin type-III" evidence="2">
    <location>
        <begin position="916"/>
        <end position="1005"/>
    </location>
</feature>
<feature type="domain" description="Fibronectin type-III" evidence="2">
    <location>
        <begin position="570"/>
        <end position="659"/>
    </location>
</feature>
<dbReference type="CDD" id="cd00063">
    <property type="entry name" value="FN3"/>
    <property type="match status" value="2"/>
</dbReference>
<dbReference type="PANTHER" id="PTHR34720:SF9">
    <property type="entry name" value="BLR4714 PROTEIN"/>
    <property type="match status" value="1"/>
</dbReference>
<dbReference type="Pfam" id="PF05345">
    <property type="entry name" value="He_PIG"/>
    <property type="match status" value="8"/>
</dbReference>
<dbReference type="RefSeq" id="WP_305977245.1">
    <property type="nucleotide sequence ID" value="NZ_JAPJDZ010000092.1"/>
</dbReference>
<dbReference type="InterPro" id="IPR013783">
    <property type="entry name" value="Ig-like_fold"/>
</dbReference>
<dbReference type="InterPro" id="IPR036116">
    <property type="entry name" value="FN3_sf"/>
</dbReference>
<dbReference type="SUPFAM" id="SSF49313">
    <property type="entry name" value="Cadherin-like"/>
    <property type="match status" value="8"/>
</dbReference>
<keyword evidence="1" id="KW-0732">Signal</keyword>
<dbReference type="Gene3D" id="2.60.40.10">
    <property type="entry name" value="Immunoglobulins"/>
    <property type="match status" value="11"/>
</dbReference>
<comment type="caution">
    <text evidence="3">The sequence shown here is derived from an EMBL/GenBank/DDBJ whole genome shotgun (WGS) entry which is preliminary data.</text>
</comment>
<feature type="domain" description="Fibronectin type-III" evidence="2">
    <location>
        <begin position="743"/>
        <end position="832"/>
    </location>
</feature>
<accession>A0ABT9I3X5</accession>
<evidence type="ECO:0000259" key="2">
    <source>
        <dbReference type="PROSITE" id="PS50853"/>
    </source>
</evidence>
<feature type="signal peptide" evidence="1">
    <location>
        <begin position="1"/>
        <end position="42"/>
    </location>
</feature>
<keyword evidence="4" id="KW-1185">Reference proteome</keyword>
<dbReference type="Pfam" id="PF00041">
    <property type="entry name" value="fn3"/>
    <property type="match status" value="3"/>
</dbReference>
<proteinExistence type="predicted"/>
<sequence length="1728" mass="172598">MLWITSSRARKIKSARQKNAMLSWRALLFSAALAMVSPTSYAATPSDQNFNGLVLGNQGSNSVTINGITYTNNAPNNIFIVNDGDLAAGADFGLGYRTSGVNASTLVSFKTSDGDEFKLNSFAVSTGLGNTTNLTIKGFRDNVEQISTNYDLSGVFFGTFDVSGNANWENIDEVRISGVDLDIDLDDIDFSPKVLPAPTITTATYNASVGTLVVTGTNFSATAGAINDVDANKFTLTGEGGATYTLTDTADVEISSSTSFTLSLSANDRAGVNVIANKNGSSSTGGTSYNLGGAAGFIADAPVTADLTSNGITVSNVPLPTISNATYDASTGVLTAAGSGFTKRAGAINDIVANKFTLYGEGGNSYTLTDTSNAEITSGTSFTLTLSATDKAAYNLIANKNGGTSTDISTYYLDAADDWAAGANAALDVEDSSGNNITVSNVAIPTITSAAYNFSTGVLVVTGSGYLSSTGATNDVVADKFTLTGEAGGTYTLTDTANVEVGSGISFTMTLSATDKTAVNSLLNNNGTSSQDSTIYNLAAADDWAAGANAALNVADLAGNGITASNVVTIPGAPTIGTATAGDTQASVTFTAPADNGGSAITSYTATAFPGGANASGAASPITVTGLTNGVAYTFTVTATNGVGIGASSAASNSVTPKAVQTITFANPGSQNFGTTPTLSATSDSGLMPTFSSTTTGVCNITSGGSLTFLTSGTCSIDADQPGSSTFLPATTVSRSFSVTAVVPGAPSAANATAGDTEATVSFTAPAFAGGAAITGYTVTSSPGTFTGTGAGSPILVTGLTNGAAYTFTVTATNSAGTGAASAASNSITPAATQVITFNNPVDQNFGTSPTLSATATSGLTPTFSSSTTGVCTITSGGVLTFVTIGTCTIDANQTGDSSYSAAPTVSRSFSVNAVVPAAPTSATATAGDTQASVAFIAPAFNGGAAITSYTVTSSPGALTGTGASSPIAVTGLTNGVNYTFTVTASNSAGTSAASVATAGVIPNGAPTIGGVPATSVNQGDAYSFTPTAADSPGDTLTFSIVNKPTWATFDTNDGTLSGTPTNADVGVTSGITISVSDGSLVASLTAFDLTVINVNDAPTITVTPPLSINQGVFYDYTPVAADIDPGTTLTFDAVNLPGWLTVDTSTGRIYGTPQQDDVGVYPFDIFIRVSDGIAQVWSDAFVITVVNVNDAPTIAGTAATSVAQDAAYSFTPSANDIDTSDTLTFSISNKPTWATFNTSSGELTGTPTNADVGTTTGVVISVSDGALSAALPAFNIEVTNVNDAPTITGTPAVTVAQNSIYNFTPSANDVDIGDSLTFSISNKPTWATFNTSSGELTGTPANADVGTTTGIVISVSDGNLSAALPGFNLEVTDVNDAPTISGTPATRISQDNTYSFIPTAVDVDGDDLTFSITNKPSWAAFDTASGALTGTPTNADVGITTNIVISVSDADLTASLPAFTIEVDNTNDAPVISGAPATTVAQDAIYSFTPTASDPDDDSLTFSIVNKPSWVTFDTATGSMTGTPSDDNVGTTTAISISVSDGEFSASLPAFDLTVTNVNDAPVIGGTPGTAVAQETAYSFVPTATDADDDTLTFSITNKPTWAAFNTTTGALTGTPVAADVGTTTGIVISVSDGSLSAALPAFNLEVTSVNSAPVISGTPTTSVVKDTAYSFVPTATDADDDTLTFSITNKPTWAAFNTTTGALTGTPVAADVGTTTGIVISVSDGS</sequence>
<dbReference type="SUPFAM" id="SSF49265">
    <property type="entry name" value="Fibronectin type III"/>
    <property type="match status" value="2"/>
</dbReference>
<dbReference type="PANTHER" id="PTHR34720">
    <property type="entry name" value="MICROCYSTIN DEPENDENT PROTEIN"/>
    <property type="match status" value="1"/>
</dbReference>
<protein>
    <submittedName>
        <fullName evidence="3">Ig domain-containing protein</fullName>
    </submittedName>
</protein>
<evidence type="ECO:0000313" key="4">
    <source>
        <dbReference type="Proteomes" id="UP001231109"/>
    </source>
</evidence>
<dbReference type="Proteomes" id="UP001231109">
    <property type="component" value="Unassembled WGS sequence"/>
</dbReference>
<feature type="non-terminal residue" evidence="3">
    <location>
        <position position="1728"/>
    </location>
</feature>
<name>A0ABT9I3X5_9GAMM</name>
<dbReference type="SMART" id="SM00736">
    <property type="entry name" value="CADG"/>
    <property type="match status" value="7"/>
</dbReference>
<dbReference type="SMART" id="SM00060">
    <property type="entry name" value="FN3"/>
    <property type="match status" value="3"/>
</dbReference>
<dbReference type="InterPro" id="IPR006644">
    <property type="entry name" value="Cadg"/>
</dbReference>
<dbReference type="InterPro" id="IPR015919">
    <property type="entry name" value="Cadherin-like_sf"/>
</dbReference>
<dbReference type="EMBL" id="JAPJDZ010000092">
    <property type="protein sequence ID" value="MDP5138073.1"/>
    <property type="molecule type" value="Genomic_DNA"/>
</dbReference>
<organism evidence="3 4">
    <name type="scientific">Rheinheimera baltica</name>
    <dbReference type="NCBI Taxonomy" id="67576"/>
    <lineage>
        <taxon>Bacteria</taxon>
        <taxon>Pseudomonadati</taxon>
        <taxon>Pseudomonadota</taxon>
        <taxon>Gammaproteobacteria</taxon>
        <taxon>Chromatiales</taxon>
        <taxon>Chromatiaceae</taxon>
        <taxon>Rheinheimera</taxon>
    </lineage>
</organism>
<dbReference type="InterPro" id="IPR003961">
    <property type="entry name" value="FN3_dom"/>
</dbReference>